<proteinExistence type="predicted"/>
<evidence type="ECO:0000313" key="2">
    <source>
        <dbReference type="EMBL" id="STQ88791.1"/>
    </source>
</evidence>
<dbReference type="SUPFAM" id="SSF57716">
    <property type="entry name" value="Glucocorticoid receptor-like (DNA-binding domain)"/>
    <property type="match status" value="1"/>
</dbReference>
<gene>
    <name evidence="2" type="primary">dksA</name>
    <name evidence="2" type="ORF">NCTC13156_01645</name>
</gene>
<dbReference type="NCBIfam" id="NF033459">
    <property type="entry name" value="DksA_like"/>
    <property type="match status" value="1"/>
</dbReference>
<organism evidence="2 3">
    <name type="scientific">Helicobacter pullorum</name>
    <dbReference type="NCBI Taxonomy" id="35818"/>
    <lineage>
        <taxon>Bacteria</taxon>
        <taxon>Pseudomonadati</taxon>
        <taxon>Campylobacterota</taxon>
        <taxon>Epsilonproteobacteria</taxon>
        <taxon>Campylobacterales</taxon>
        <taxon>Helicobacteraceae</taxon>
        <taxon>Helicobacter</taxon>
    </lineage>
</organism>
<evidence type="ECO:0000259" key="1">
    <source>
        <dbReference type="Pfam" id="PF01258"/>
    </source>
</evidence>
<feature type="domain" description="Zinc finger DksA/TraR C4-type" evidence="1">
    <location>
        <begin position="82"/>
        <end position="117"/>
    </location>
</feature>
<accession>A0A1C0W3K1</accession>
<dbReference type="Pfam" id="PF01258">
    <property type="entry name" value="zf-dskA_traR"/>
    <property type="match status" value="1"/>
</dbReference>
<dbReference type="SUPFAM" id="SSF109635">
    <property type="entry name" value="DnaK suppressor protein DksA, alpha-hairpin domain"/>
    <property type="match status" value="1"/>
</dbReference>
<dbReference type="Gene3D" id="1.20.120.910">
    <property type="entry name" value="DksA, coiled-coil domain"/>
    <property type="match status" value="1"/>
</dbReference>
<dbReference type="EMBL" id="UGJF01000001">
    <property type="protein sequence ID" value="STQ88791.1"/>
    <property type="molecule type" value="Genomic_DNA"/>
</dbReference>
<evidence type="ECO:0000313" key="3">
    <source>
        <dbReference type="Proteomes" id="UP000255269"/>
    </source>
</evidence>
<sequence>MEDFVQQTEIEALKKILETKKKAILDNNFDHQKSMENLRGISLDEADEAAMSMKNTLDGLIFEHHHKELEYIERALEKIENGEYGICEMCDEPISIQRLKAKPHARFCIICREIVEKDLKGRK</sequence>
<dbReference type="InterPro" id="IPR000962">
    <property type="entry name" value="Znf_DskA_TraR"/>
</dbReference>
<dbReference type="PROSITE" id="PS51128">
    <property type="entry name" value="ZF_DKSA_2"/>
    <property type="match status" value="1"/>
</dbReference>
<dbReference type="InterPro" id="IPR020458">
    <property type="entry name" value="Znf_DskA_TraR_CS"/>
</dbReference>
<reference evidence="2 3" key="1">
    <citation type="submission" date="2018-06" db="EMBL/GenBank/DDBJ databases">
        <authorList>
            <consortium name="Pathogen Informatics"/>
            <person name="Doyle S."/>
        </authorList>
    </citation>
    <scope>NUCLEOTIDE SEQUENCE [LARGE SCALE GENOMIC DNA]</scope>
    <source>
        <strain evidence="2 3">NCTC13156</strain>
    </source>
</reference>
<dbReference type="PANTHER" id="PTHR33823:SF4">
    <property type="entry name" value="GENERAL STRESS PROTEIN 16O"/>
    <property type="match status" value="1"/>
</dbReference>
<name>A0A1C0W3K1_9HELI</name>
<dbReference type="GO" id="GO:0008270">
    <property type="term" value="F:zinc ion binding"/>
    <property type="evidence" value="ECO:0007669"/>
    <property type="project" value="InterPro"/>
</dbReference>
<dbReference type="PANTHER" id="PTHR33823">
    <property type="entry name" value="RNA POLYMERASE-BINDING TRANSCRIPTION FACTOR DKSA-RELATED"/>
    <property type="match status" value="1"/>
</dbReference>
<dbReference type="AlphaFoldDB" id="A0A1C0W3K1"/>
<protein>
    <submittedName>
        <fullName evidence="2">DnaK suppressor protein DskA</fullName>
    </submittedName>
</protein>
<dbReference type="InterPro" id="IPR037187">
    <property type="entry name" value="DnaK_N"/>
</dbReference>
<dbReference type="Proteomes" id="UP000255269">
    <property type="component" value="Unassembled WGS sequence"/>
</dbReference>
<dbReference type="PROSITE" id="PS01102">
    <property type="entry name" value="ZF_DKSA_1"/>
    <property type="match status" value="1"/>
</dbReference>
<dbReference type="OrthoDB" id="9803742at2"/>